<evidence type="ECO:0000313" key="2">
    <source>
        <dbReference type="Proteomes" id="UP000028487"/>
    </source>
</evidence>
<gene>
    <name evidence="1" type="ORF">XBFM1_1260112</name>
</gene>
<dbReference type="EMBL" id="CBSV010000031">
    <property type="protein sequence ID" value="CDG99963.1"/>
    <property type="molecule type" value="Genomic_DNA"/>
</dbReference>
<proteinExistence type="predicted"/>
<name>A0A077NNG1_XENBV</name>
<comment type="caution">
    <text evidence="1">The sequence shown here is derived from an EMBL/GenBank/DDBJ whole genome shotgun (WGS) entry which is preliminary data.</text>
</comment>
<evidence type="ECO:0000313" key="1">
    <source>
        <dbReference type="EMBL" id="CDG99963.1"/>
    </source>
</evidence>
<accession>A0A077NNG1</accession>
<dbReference type="HOGENOM" id="CLU_3419334_0_0_6"/>
<dbReference type="AlphaFoldDB" id="A0A077NNG1"/>
<protein>
    <submittedName>
        <fullName evidence="1">Uncharacterized protein</fullName>
    </submittedName>
</protein>
<sequence length="25" mass="2817">MKSFTISILEVYFSLTAQLQVLTAI</sequence>
<reference evidence="1" key="1">
    <citation type="submission" date="2013-07" db="EMBL/GenBank/DDBJ databases">
        <title>Sub-species coevolution in mutualistic symbiosis.</title>
        <authorList>
            <person name="Murfin K."/>
            <person name="Klassen J."/>
            <person name="Lee M."/>
            <person name="Forst S."/>
            <person name="Stock P."/>
            <person name="Goodrich-Blair H."/>
        </authorList>
    </citation>
    <scope>NUCLEOTIDE SEQUENCE [LARGE SCALE GENOMIC DNA]</scope>
    <source>
        <strain evidence="1">Feltiae Moldova</strain>
    </source>
</reference>
<dbReference type="Proteomes" id="UP000028487">
    <property type="component" value="Unassembled WGS sequence"/>
</dbReference>
<organism evidence="1 2">
    <name type="scientific">Xenorhabdus bovienii str. feltiae Moldova</name>
    <dbReference type="NCBI Taxonomy" id="1398200"/>
    <lineage>
        <taxon>Bacteria</taxon>
        <taxon>Pseudomonadati</taxon>
        <taxon>Pseudomonadota</taxon>
        <taxon>Gammaproteobacteria</taxon>
        <taxon>Enterobacterales</taxon>
        <taxon>Morganellaceae</taxon>
        <taxon>Xenorhabdus</taxon>
    </lineage>
</organism>